<organism evidence="1 2">
    <name type="scientific">Arthrobacter alpinus</name>
    <dbReference type="NCBI Taxonomy" id="656366"/>
    <lineage>
        <taxon>Bacteria</taxon>
        <taxon>Bacillati</taxon>
        <taxon>Actinomycetota</taxon>
        <taxon>Actinomycetes</taxon>
        <taxon>Micrococcales</taxon>
        <taxon>Micrococcaceae</taxon>
        <taxon>Arthrobacter</taxon>
    </lineage>
</organism>
<proteinExistence type="predicted"/>
<dbReference type="AlphaFoldDB" id="A0A1H5JRE0"/>
<dbReference type="RefSeq" id="WP_139244251.1">
    <property type="nucleotide sequence ID" value="NZ_FNTV01000001.1"/>
</dbReference>
<reference evidence="1 2" key="1">
    <citation type="submission" date="2016-10" db="EMBL/GenBank/DDBJ databases">
        <authorList>
            <person name="de Groot N.N."/>
        </authorList>
    </citation>
    <scope>NUCLEOTIDE SEQUENCE [LARGE SCALE GENOMIC DNA]</scope>
    <source>
        <strain evidence="1 2">DSM 22274</strain>
    </source>
</reference>
<name>A0A1H5JRE0_9MICC</name>
<dbReference type="Proteomes" id="UP000182725">
    <property type="component" value="Unassembled WGS sequence"/>
</dbReference>
<accession>A0A1H5JRE0</accession>
<sequence length="190" mass="20135">MSSLLRRRTTPACRYALVASLALVLGGCSTSPRKVSHYTPAPAAIQEKVDCLAPPEWHDGSEASQPAADLRGSVPEGFVPVQVVRCQQDFLEQAGVYTRAVRQEQLEGDYSALLAALAQPSDRANGNMACTADAELLPALWLVNADGQAIHVVWPVDACGKARGKPDTAKALAGLTVGEVQIQTEKESGQ</sequence>
<evidence type="ECO:0000313" key="1">
    <source>
        <dbReference type="EMBL" id="SEE55163.1"/>
    </source>
</evidence>
<dbReference type="EMBL" id="FNTV01000001">
    <property type="protein sequence ID" value="SEE55163.1"/>
    <property type="molecule type" value="Genomic_DNA"/>
</dbReference>
<evidence type="ECO:0000313" key="2">
    <source>
        <dbReference type="Proteomes" id="UP000182725"/>
    </source>
</evidence>
<gene>
    <name evidence="1" type="ORF">SAMN04489740_1722</name>
</gene>
<protein>
    <submittedName>
        <fullName evidence="1">Uncharacterized protein</fullName>
    </submittedName>
</protein>
<dbReference type="PROSITE" id="PS51257">
    <property type="entry name" value="PROKAR_LIPOPROTEIN"/>
    <property type="match status" value="1"/>
</dbReference>